<accession>A0A4R8LGC7</accession>
<gene>
    <name evidence="7" type="ORF">C7445_1176</name>
</gene>
<feature type="transmembrane region" description="Helical" evidence="5">
    <location>
        <begin position="241"/>
        <end position="258"/>
    </location>
</feature>
<feature type="transmembrane region" description="Helical" evidence="5">
    <location>
        <begin position="307"/>
        <end position="324"/>
    </location>
</feature>
<feature type="transmembrane region" description="Helical" evidence="5">
    <location>
        <begin position="168"/>
        <end position="184"/>
    </location>
</feature>
<keyword evidence="4 5" id="KW-0472">Membrane</keyword>
<evidence type="ECO:0000256" key="2">
    <source>
        <dbReference type="ARBA" id="ARBA00022692"/>
    </source>
</evidence>
<evidence type="ECO:0000256" key="5">
    <source>
        <dbReference type="SAM" id="Phobius"/>
    </source>
</evidence>
<organism evidence="7 8">
    <name type="scientific">Alicyclobacillus sacchari</name>
    <dbReference type="NCBI Taxonomy" id="392010"/>
    <lineage>
        <taxon>Bacteria</taxon>
        <taxon>Bacillati</taxon>
        <taxon>Bacillota</taxon>
        <taxon>Bacilli</taxon>
        <taxon>Bacillales</taxon>
        <taxon>Alicyclobacillaceae</taxon>
        <taxon>Alicyclobacillus</taxon>
    </lineage>
</organism>
<keyword evidence="2 5" id="KW-0812">Transmembrane</keyword>
<dbReference type="InterPro" id="IPR007016">
    <property type="entry name" value="O-antigen_ligase-rel_domated"/>
</dbReference>
<name>A0A4R8LGC7_9BACL</name>
<keyword evidence="3 5" id="KW-1133">Transmembrane helix</keyword>
<dbReference type="Proteomes" id="UP000294581">
    <property type="component" value="Unassembled WGS sequence"/>
</dbReference>
<dbReference type="GO" id="GO:0016874">
    <property type="term" value="F:ligase activity"/>
    <property type="evidence" value="ECO:0007669"/>
    <property type="project" value="UniProtKB-KW"/>
</dbReference>
<dbReference type="EMBL" id="SORF01000017">
    <property type="protein sequence ID" value="TDY42157.1"/>
    <property type="molecule type" value="Genomic_DNA"/>
</dbReference>
<dbReference type="PANTHER" id="PTHR37422">
    <property type="entry name" value="TEICHURONIC ACID BIOSYNTHESIS PROTEIN TUAE"/>
    <property type="match status" value="1"/>
</dbReference>
<feature type="transmembrane region" description="Helical" evidence="5">
    <location>
        <begin position="191"/>
        <end position="212"/>
    </location>
</feature>
<dbReference type="Pfam" id="PF04932">
    <property type="entry name" value="Wzy_C"/>
    <property type="match status" value="1"/>
</dbReference>
<evidence type="ECO:0000256" key="4">
    <source>
        <dbReference type="ARBA" id="ARBA00023136"/>
    </source>
</evidence>
<protein>
    <submittedName>
        <fullName evidence="7">O-antigen ligase</fullName>
    </submittedName>
</protein>
<reference evidence="7 8" key="1">
    <citation type="submission" date="2019-03" db="EMBL/GenBank/DDBJ databases">
        <title>Genomic Encyclopedia of Type Strains, Phase IV (KMG-IV): sequencing the most valuable type-strain genomes for metagenomic binning, comparative biology and taxonomic classification.</title>
        <authorList>
            <person name="Goeker M."/>
        </authorList>
    </citation>
    <scope>NUCLEOTIDE SEQUENCE [LARGE SCALE GENOMIC DNA]</scope>
    <source>
        <strain evidence="7 8">DSM 17974</strain>
    </source>
</reference>
<dbReference type="AlphaFoldDB" id="A0A4R8LGC7"/>
<feature type="domain" description="O-antigen ligase-related" evidence="6">
    <location>
        <begin position="273"/>
        <end position="402"/>
    </location>
</feature>
<feature type="transmembrane region" description="Helical" evidence="5">
    <location>
        <begin position="287"/>
        <end position="302"/>
    </location>
</feature>
<dbReference type="InterPro" id="IPR051533">
    <property type="entry name" value="WaaL-like"/>
</dbReference>
<keyword evidence="7" id="KW-0436">Ligase</keyword>
<feature type="transmembrane region" description="Helical" evidence="5">
    <location>
        <begin position="426"/>
        <end position="444"/>
    </location>
</feature>
<feature type="transmembrane region" description="Helical" evidence="5">
    <location>
        <begin position="395"/>
        <end position="414"/>
    </location>
</feature>
<feature type="transmembrane region" description="Helical" evidence="5">
    <location>
        <begin position="450"/>
        <end position="468"/>
    </location>
</feature>
<evidence type="ECO:0000313" key="7">
    <source>
        <dbReference type="EMBL" id="TDY42157.1"/>
    </source>
</evidence>
<dbReference type="GO" id="GO:0016020">
    <property type="term" value="C:membrane"/>
    <property type="evidence" value="ECO:0007669"/>
    <property type="project" value="UniProtKB-SubCell"/>
</dbReference>
<dbReference type="PANTHER" id="PTHR37422:SF13">
    <property type="entry name" value="LIPOPOLYSACCHARIDE BIOSYNTHESIS PROTEIN PA4999-RELATED"/>
    <property type="match status" value="1"/>
</dbReference>
<evidence type="ECO:0000259" key="6">
    <source>
        <dbReference type="Pfam" id="PF04932"/>
    </source>
</evidence>
<sequence length="479" mass="53794">MKMCLYCAEVSVGDREILYGSSHLGVRCRTRQNGRSRLRFQRVLDDSGQPMLRWELKFMLDQVYLASEDGPSSQPFGARIAKWCTYLLVAFPIVDYTLRLSFIHPIGSIWDKVVLLLLAVVAFNRVLRGHRPPAFGWSKYAGWYILYLVALFFAGLGSPGVAFDGFRADIYYMLFGLLMPFVIEPRDAKKYLYAAATVAILIGVHGVVQYLLAPPIPPGWVDVGEHVRTRVFSVLKSPNELGAYMEMMTPIVFGLCLGERNRARRIVYALGGICCLLTLLLTYTRGAWMGLGIALVLVAIAYERRLLIVIVVLGVIGFFLPPIHHRIMDLFSPVYYIKSSQGGRLIRWQTAFDQMAGNPLFGVGLGRYGGAVASDHGFSIYSDNYYAKILGESGLVGLVLFLAMHVRIVVEIINQTVRKATARDRYLALGGLIGVTALLVHDVVENVFEYAPNFLNYFLMLSLLLLWGRTLERQEEKHE</sequence>
<keyword evidence="8" id="KW-1185">Reference proteome</keyword>
<feature type="transmembrane region" description="Helical" evidence="5">
    <location>
        <begin position="265"/>
        <end position="281"/>
    </location>
</feature>
<feature type="transmembrane region" description="Helical" evidence="5">
    <location>
        <begin position="83"/>
        <end position="103"/>
    </location>
</feature>
<evidence type="ECO:0000256" key="3">
    <source>
        <dbReference type="ARBA" id="ARBA00022989"/>
    </source>
</evidence>
<comment type="subcellular location">
    <subcellularLocation>
        <location evidence="1">Membrane</location>
        <topology evidence="1">Multi-pass membrane protein</topology>
    </subcellularLocation>
</comment>
<feature type="transmembrane region" description="Helical" evidence="5">
    <location>
        <begin position="140"/>
        <end position="162"/>
    </location>
</feature>
<comment type="caution">
    <text evidence="7">The sequence shown here is derived from an EMBL/GenBank/DDBJ whole genome shotgun (WGS) entry which is preliminary data.</text>
</comment>
<proteinExistence type="predicted"/>
<feature type="transmembrane region" description="Helical" evidence="5">
    <location>
        <begin position="109"/>
        <end position="128"/>
    </location>
</feature>
<evidence type="ECO:0000313" key="8">
    <source>
        <dbReference type="Proteomes" id="UP000294581"/>
    </source>
</evidence>
<evidence type="ECO:0000256" key="1">
    <source>
        <dbReference type="ARBA" id="ARBA00004141"/>
    </source>
</evidence>